<name>A0A1B2EWV4_9HYPH</name>
<feature type="transmembrane region" description="Helical" evidence="1">
    <location>
        <begin position="34"/>
        <end position="50"/>
    </location>
</feature>
<gene>
    <name evidence="2" type="ORF">BB934_40140</name>
</gene>
<dbReference type="OrthoDB" id="9996349at2"/>
<feature type="transmembrane region" description="Helical" evidence="1">
    <location>
        <begin position="12"/>
        <end position="28"/>
    </location>
</feature>
<evidence type="ECO:0000313" key="2">
    <source>
        <dbReference type="EMBL" id="ANY84416.1"/>
    </source>
</evidence>
<keyword evidence="2" id="KW-0614">Plasmid</keyword>
<geneLocation type="plasmid" evidence="2">
    <name>unnamed2</name>
</geneLocation>
<feature type="transmembrane region" description="Helical" evidence="1">
    <location>
        <begin position="92"/>
        <end position="117"/>
    </location>
</feature>
<organism evidence="2">
    <name type="scientific">Microvirga ossetica</name>
    <dbReference type="NCBI Taxonomy" id="1882682"/>
    <lineage>
        <taxon>Bacteria</taxon>
        <taxon>Pseudomonadati</taxon>
        <taxon>Pseudomonadota</taxon>
        <taxon>Alphaproteobacteria</taxon>
        <taxon>Hyphomicrobiales</taxon>
        <taxon>Methylobacteriaceae</taxon>
        <taxon>Microvirga</taxon>
    </lineage>
</organism>
<dbReference type="RefSeq" id="WP_099515308.1">
    <property type="nucleotide sequence ID" value="NZ_CP016619.1"/>
</dbReference>
<proteinExistence type="predicted"/>
<dbReference type="KEGG" id="moc:BB934_40140"/>
<accession>A0A1B2EWV4</accession>
<reference evidence="2" key="1">
    <citation type="submission" date="2016-07" db="EMBL/GenBank/DDBJ databases">
        <title>Microvirga ossetica sp. nov. a new species of rhizobia isolated from root nodules of the legume species Vicia alpestris Steven originated from North Ossetia region in the Caucasus.</title>
        <authorList>
            <person name="Safronova V.I."/>
            <person name="Kuznetsova I.G."/>
            <person name="Sazanova A.L."/>
            <person name="Belimov A."/>
            <person name="Andronov E."/>
            <person name="Osledkin Y.S."/>
            <person name="Onishchuk O.P."/>
            <person name="Kurchak O.N."/>
            <person name="Shaposhnikov A.I."/>
            <person name="Willems A."/>
            <person name="Tikhonovich I.A."/>
        </authorList>
    </citation>
    <scope>NUCLEOTIDE SEQUENCE [LARGE SCALE GENOMIC DNA]</scope>
    <source>
        <strain evidence="2">V5/3M</strain>
        <plasmid evidence="2">unnamed2</plasmid>
    </source>
</reference>
<dbReference type="AlphaFoldDB" id="A0A1B2EWV4"/>
<protein>
    <submittedName>
        <fullName evidence="2">Uncharacterized protein</fullName>
    </submittedName>
</protein>
<sequence>MHLRLRTPDWAYLLLLVVSVGGVSSVAYRIVGFLGIGVVGLIIGVLALTIEMERGGPVGHGQASSLYAQHITAVERMSAAERAKRHAELEAAAVPLLVAKIVSAGLIVVGFGMFFIFELGA</sequence>
<evidence type="ECO:0000256" key="1">
    <source>
        <dbReference type="SAM" id="Phobius"/>
    </source>
</evidence>
<keyword evidence="1" id="KW-1133">Transmembrane helix</keyword>
<keyword evidence="1" id="KW-0472">Membrane</keyword>
<dbReference type="EMBL" id="CP016619">
    <property type="protein sequence ID" value="ANY84416.1"/>
    <property type="molecule type" value="Genomic_DNA"/>
</dbReference>
<keyword evidence="1" id="KW-0812">Transmembrane</keyword>